<sequence length="493" mass="55315">MHFGFKASFVFVVPVLVCLLFAGEVLAKPTPWSEGGRIAITADGNPDADSDDVGATPLTLAVLAKVGRQADLVHYDFNNWMEYKPIAPKKNRLWDSAMGGQARWGFEPGVFFDVSFDPEGAVENLTKQINQSTADDPLFLIAAGPVELVYRAMVAADADRLDHVVYITHHRYNNYYKPRMWHRNLDDILALHPGLKVIAIKDQNQTLKTKKFDDWFWLRDHQDPNLQWIFERLEASRKPDASDAGMLTWLIGLNGNNELITMEELIEWFGTEPIEKNGKETATPPAPQATRPEIPLPDTDVIFQEVDGRIVIEAESVPVQFHWQLETSEPGYTGEGYLRYVQKGLKSTDQLARGVLTYKLRITEPGTYRMALKHSHRGAATNDAKSNQCYTLMGIEPAPFGIIRRTSHPLADAEFKQGTGFTFKTQHENYGTVARTEGKTSVPVYELDKGDHYFFIAGRSNGYRLDKIHLFKEGVGGFGDDSIPATPMIDGKP</sequence>
<name>A0A7X0H5W3_9BACT</name>
<keyword evidence="3" id="KW-1185">Reference proteome</keyword>
<proteinExistence type="predicted"/>
<dbReference type="RefSeq" id="WP_221435429.1">
    <property type="nucleotide sequence ID" value="NZ_JACHGY010000001.1"/>
</dbReference>
<organism evidence="2 3">
    <name type="scientific">Algisphaera agarilytica</name>
    <dbReference type="NCBI Taxonomy" id="1385975"/>
    <lineage>
        <taxon>Bacteria</taxon>
        <taxon>Pseudomonadati</taxon>
        <taxon>Planctomycetota</taxon>
        <taxon>Phycisphaerae</taxon>
        <taxon>Phycisphaerales</taxon>
        <taxon>Phycisphaeraceae</taxon>
        <taxon>Algisphaera</taxon>
    </lineage>
</organism>
<dbReference type="Proteomes" id="UP000541810">
    <property type="component" value="Unassembled WGS sequence"/>
</dbReference>
<evidence type="ECO:0000313" key="3">
    <source>
        <dbReference type="Proteomes" id="UP000541810"/>
    </source>
</evidence>
<feature type="region of interest" description="Disordered" evidence="1">
    <location>
        <begin position="276"/>
        <end position="295"/>
    </location>
</feature>
<dbReference type="EMBL" id="JACHGY010000001">
    <property type="protein sequence ID" value="MBB6429830.1"/>
    <property type="molecule type" value="Genomic_DNA"/>
</dbReference>
<dbReference type="Gene3D" id="2.60.120.260">
    <property type="entry name" value="Galactose-binding domain-like"/>
    <property type="match status" value="1"/>
</dbReference>
<comment type="caution">
    <text evidence="2">The sequence shown here is derived from an EMBL/GenBank/DDBJ whole genome shotgun (WGS) entry which is preliminary data.</text>
</comment>
<protein>
    <submittedName>
        <fullName evidence="2">Uncharacterized protein</fullName>
    </submittedName>
</protein>
<reference evidence="2 3" key="1">
    <citation type="submission" date="2020-08" db="EMBL/GenBank/DDBJ databases">
        <title>Genomic Encyclopedia of Type Strains, Phase IV (KMG-IV): sequencing the most valuable type-strain genomes for metagenomic binning, comparative biology and taxonomic classification.</title>
        <authorList>
            <person name="Goeker M."/>
        </authorList>
    </citation>
    <scope>NUCLEOTIDE SEQUENCE [LARGE SCALE GENOMIC DNA]</scope>
    <source>
        <strain evidence="2 3">DSM 103725</strain>
    </source>
</reference>
<dbReference type="AlphaFoldDB" id="A0A7X0H5W3"/>
<evidence type="ECO:0000256" key="1">
    <source>
        <dbReference type="SAM" id="MobiDB-lite"/>
    </source>
</evidence>
<evidence type="ECO:0000313" key="2">
    <source>
        <dbReference type="EMBL" id="MBB6429830.1"/>
    </source>
</evidence>
<gene>
    <name evidence="2" type="ORF">HNQ40_001636</name>
</gene>
<accession>A0A7X0H5W3</accession>